<evidence type="ECO:0000313" key="8">
    <source>
        <dbReference type="EMBL" id="RVT90277.1"/>
    </source>
</evidence>
<dbReference type="Gene3D" id="3.40.50.720">
    <property type="entry name" value="NAD(P)-binding Rossmann-like Domain"/>
    <property type="match status" value="1"/>
</dbReference>
<dbReference type="EMBL" id="SACN01000003">
    <property type="protein sequence ID" value="RVT90277.1"/>
    <property type="molecule type" value="Genomic_DNA"/>
</dbReference>
<dbReference type="OrthoDB" id="9770544at2"/>
<dbReference type="InterPro" id="IPR013154">
    <property type="entry name" value="ADH-like_N"/>
</dbReference>
<dbReference type="Gene3D" id="3.90.180.10">
    <property type="entry name" value="Medium-chain alcohol dehydrogenases, catalytic domain"/>
    <property type="match status" value="1"/>
</dbReference>
<dbReference type="Pfam" id="PF00107">
    <property type="entry name" value="ADH_zinc_N"/>
    <property type="match status" value="1"/>
</dbReference>
<evidence type="ECO:0000256" key="1">
    <source>
        <dbReference type="ARBA" id="ARBA00001947"/>
    </source>
</evidence>
<comment type="caution">
    <text evidence="8">The sequence shown here is derived from an EMBL/GenBank/DDBJ whole genome shotgun (WGS) entry which is preliminary data.</text>
</comment>
<dbReference type="Pfam" id="PF08240">
    <property type="entry name" value="ADH_N"/>
    <property type="match status" value="1"/>
</dbReference>
<keyword evidence="4" id="KW-0560">Oxidoreductase</keyword>
<dbReference type="SUPFAM" id="SSF51735">
    <property type="entry name" value="NAD(P)-binding Rossmann-fold domains"/>
    <property type="match status" value="1"/>
</dbReference>
<gene>
    <name evidence="8" type="ORF">EOD43_18525</name>
</gene>
<reference evidence="8 9" key="1">
    <citation type="submission" date="2019-01" db="EMBL/GenBank/DDBJ databases">
        <authorList>
            <person name="Chen W.-M."/>
        </authorList>
    </citation>
    <scope>NUCLEOTIDE SEQUENCE [LARGE SCALE GENOMIC DNA]</scope>
    <source>
        <strain evidence="8 9">CCP-7</strain>
    </source>
</reference>
<keyword evidence="5" id="KW-0520">NAD</keyword>
<sequence length="376" mass="39722">MKHAIRQNGSVPMPVVSRAAILVEPGKPLVIDEIEVADPGTTDILIRLDAASLCHSDLSYIEGKFRHSLPAIFGHEGIGEVLQIGADVTSAAVGDIVVPFLVPDCGECVFCRSGKTNMCAQMGRSYRPDFPTWFRWQGKNVPGFMALGTFSEYLVVPQDQVQKVNPAADRATASCIGCGVTTGVGAALIAAKVDPGSSVVVIGLGGVGLSTVQGAKIAGAKTIIAVDVMPGKEAAARAMGATHFVNGSGGDVAQAVQTLTGIGADYAFDCVGSPTVFEQALACLSKGGWSKMITVGMIPDDRPVPVTWSQMLGRNWHNTMMGGAKRQDVATYVDWFVSGKLDLAEMVSQEITLDQINEGFAMMKKGETNRAVIRYR</sequence>
<dbReference type="FunFam" id="3.40.50.720:FF:000003">
    <property type="entry name" value="S-(hydroxymethyl)glutathione dehydrogenase"/>
    <property type="match status" value="1"/>
</dbReference>
<dbReference type="GO" id="GO:0005829">
    <property type="term" value="C:cytosol"/>
    <property type="evidence" value="ECO:0007669"/>
    <property type="project" value="TreeGrafter"/>
</dbReference>
<dbReference type="InterPro" id="IPR002328">
    <property type="entry name" value="ADH_Zn_CS"/>
</dbReference>
<evidence type="ECO:0000256" key="4">
    <source>
        <dbReference type="ARBA" id="ARBA00023002"/>
    </source>
</evidence>
<dbReference type="InterPro" id="IPR036291">
    <property type="entry name" value="NAD(P)-bd_dom_sf"/>
</dbReference>
<keyword evidence="3 6" id="KW-0862">Zinc</keyword>
<evidence type="ECO:0000256" key="5">
    <source>
        <dbReference type="ARBA" id="ARBA00023027"/>
    </source>
</evidence>
<protein>
    <submittedName>
        <fullName evidence="8">S-(Hydroxymethyl)glutathione dehydrogenase</fullName>
    </submittedName>
</protein>
<dbReference type="InterPro" id="IPR011032">
    <property type="entry name" value="GroES-like_sf"/>
</dbReference>
<evidence type="ECO:0000259" key="7">
    <source>
        <dbReference type="SMART" id="SM00829"/>
    </source>
</evidence>
<proteinExistence type="inferred from homology"/>
<comment type="cofactor">
    <cofactor evidence="1 6">
        <name>Zn(2+)</name>
        <dbReference type="ChEBI" id="CHEBI:29105"/>
    </cofactor>
</comment>
<dbReference type="Proteomes" id="UP000282971">
    <property type="component" value="Unassembled WGS sequence"/>
</dbReference>
<keyword evidence="9" id="KW-1185">Reference proteome</keyword>
<dbReference type="AlphaFoldDB" id="A0A437LY23"/>
<evidence type="ECO:0000256" key="6">
    <source>
        <dbReference type="RuleBase" id="RU361277"/>
    </source>
</evidence>
<evidence type="ECO:0000256" key="3">
    <source>
        <dbReference type="ARBA" id="ARBA00022833"/>
    </source>
</evidence>
<dbReference type="PANTHER" id="PTHR43880:SF12">
    <property type="entry name" value="ALCOHOL DEHYDROGENASE CLASS-3"/>
    <property type="match status" value="1"/>
</dbReference>
<feature type="domain" description="Enoyl reductase (ER)" evidence="7">
    <location>
        <begin position="26"/>
        <end position="373"/>
    </location>
</feature>
<dbReference type="SMART" id="SM00829">
    <property type="entry name" value="PKS_ER"/>
    <property type="match status" value="1"/>
</dbReference>
<dbReference type="SUPFAM" id="SSF50129">
    <property type="entry name" value="GroES-like"/>
    <property type="match status" value="2"/>
</dbReference>
<dbReference type="GO" id="GO:0046294">
    <property type="term" value="P:formaldehyde catabolic process"/>
    <property type="evidence" value="ECO:0007669"/>
    <property type="project" value="TreeGrafter"/>
</dbReference>
<dbReference type="PROSITE" id="PS00059">
    <property type="entry name" value="ADH_ZINC"/>
    <property type="match status" value="1"/>
</dbReference>
<keyword evidence="2 6" id="KW-0479">Metal-binding</keyword>
<dbReference type="GO" id="GO:0051903">
    <property type="term" value="F:S-(hydroxymethyl)glutathione dehydrogenase [NAD(P)+] activity"/>
    <property type="evidence" value="ECO:0007669"/>
    <property type="project" value="TreeGrafter"/>
</dbReference>
<dbReference type="GO" id="GO:0008270">
    <property type="term" value="F:zinc ion binding"/>
    <property type="evidence" value="ECO:0007669"/>
    <property type="project" value="InterPro"/>
</dbReference>
<evidence type="ECO:0000256" key="2">
    <source>
        <dbReference type="ARBA" id="ARBA00022723"/>
    </source>
</evidence>
<comment type="similarity">
    <text evidence="6">Belongs to the zinc-containing alcohol dehydrogenase family.</text>
</comment>
<organism evidence="8 9">
    <name type="scientific">Sphingomonas crocodyli</name>
    <dbReference type="NCBI Taxonomy" id="1979270"/>
    <lineage>
        <taxon>Bacteria</taxon>
        <taxon>Pseudomonadati</taxon>
        <taxon>Pseudomonadota</taxon>
        <taxon>Alphaproteobacteria</taxon>
        <taxon>Sphingomonadales</taxon>
        <taxon>Sphingomonadaceae</taxon>
        <taxon>Sphingomonas</taxon>
    </lineage>
</organism>
<name>A0A437LY23_9SPHN</name>
<dbReference type="InterPro" id="IPR013149">
    <property type="entry name" value="ADH-like_C"/>
</dbReference>
<accession>A0A437LY23</accession>
<evidence type="ECO:0000313" key="9">
    <source>
        <dbReference type="Proteomes" id="UP000282971"/>
    </source>
</evidence>
<dbReference type="PANTHER" id="PTHR43880">
    <property type="entry name" value="ALCOHOL DEHYDROGENASE"/>
    <property type="match status" value="1"/>
</dbReference>
<dbReference type="InterPro" id="IPR020843">
    <property type="entry name" value="ER"/>
</dbReference>